<dbReference type="EMBL" id="CP040330">
    <property type="protein sequence ID" value="QCS42011.1"/>
    <property type="molecule type" value="Genomic_DNA"/>
</dbReference>
<feature type="compositionally biased region" description="Basic and acidic residues" evidence="1">
    <location>
        <begin position="479"/>
        <end position="517"/>
    </location>
</feature>
<dbReference type="Proteomes" id="UP000302218">
    <property type="component" value="Chromosome"/>
</dbReference>
<dbReference type="Gene3D" id="3.40.720.10">
    <property type="entry name" value="Alkaline Phosphatase, subunit A"/>
    <property type="match status" value="2"/>
</dbReference>
<dbReference type="GO" id="GO:0016787">
    <property type="term" value="F:hydrolase activity"/>
    <property type="evidence" value="ECO:0007669"/>
    <property type="project" value="UniProtKB-ARBA"/>
</dbReference>
<evidence type="ECO:0000256" key="1">
    <source>
        <dbReference type="SAM" id="MobiDB-lite"/>
    </source>
</evidence>
<protein>
    <submittedName>
        <fullName evidence="2">Nucleotide pyrophosphatase</fullName>
    </submittedName>
</protein>
<accession>A0A4P8WJC7</accession>
<proteinExistence type="predicted"/>
<feature type="region of interest" description="Disordered" evidence="1">
    <location>
        <begin position="477"/>
        <end position="517"/>
    </location>
</feature>
<dbReference type="Pfam" id="PF01663">
    <property type="entry name" value="Phosphodiest"/>
    <property type="match status" value="1"/>
</dbReference>
<evidence type="ECO:0000313" key="2">
    <source>
        <dbReference type="EMBL" id="QCS42011.1"/>
    </source>
</evidence>
<dbReference type="PANTHER" id="PTHR10151:SF120">
    <property type="entry name" value="BIS(5'-ADENOSYL)-TRIPHOSPHATASE"/>
    <property type="match status" value="1"/>
</dbReference>
<dbReference type="OrthoDB" id="198670at2157"/>
<dbReference type="KEGG" id="nvr:FEJ81_06440"/>
<dbReference type="PANTHER" id="PTHR10151">
    <property type="entry name" value="ECTONUCLEOTIDE PYROPHOSPHATASE/PHOSPHODIESTERASE"/>
    <property type="match status" value="1"/>
</dbReference>
<dbReference type="AlphaFoldDB" id="A0A4P8WJC7"/>
<sequence>MTTVVLGLDGGCFELIQPWIDDGSLPTFATLTRDGVAEDMQSCLPPVTCPNWQCYATGTNPGKLGVFWWESIDRDDCKIENRSAAEDFDGTHYWQLLDETAAVINLPTSYPPSETDGIHIAGGPGADQTGYTYPESLESKLKVQYDYSVHPEKMALLSGDDPDNACVEEIYDLIDSRFDVLEDELESGEYEIIHMTVFYLNVLQHFYWDMDVVKRAWEKIDERVGHILSSDELDNFFVMSDHGSNEIKTTFRINTWLEQNGYLYTESSISDYLHRIGITQEHVRPVLAMLGVEWWARRLLPKRIQMALPDSEGSVDKSGKEEVIDWDRSKAVASGQGPVYVLSDDLDERERIMDELISDLDGLTDRAGSPVFDRVLPGEDVYDGSHVEKGPDIILDQAPGVHIEGKIGSDSVFGSPSKWHGENKDTGMFIGYGPDIDEETEIRDMHILDIAPTLLHLHRTDVPEYMDGQVRLELFSSESEPRNRAVSRNDSEVADDSTRESVDRDVTSRLEDLGYME</sequence>
<organism evidence="2 3">
    <name type="scientific">Natrinema versiforme</name>
    <dbReference type="NCBI Taxonomy" id="88724"/>
    <lineage>
        <taxon>Archaea</taxon>
        <taxon>Methanobacteriati</taxon>
        <taxon>Methanobacteriota</taxon>
        <taxon>Stenosarchaea group</taxon>
        <taxon>Halobacteria</taxon>
        <taxon>Halobacteriales</taxon>
        <taxon>Natrialbaceae</taxon>
        <taxon>Natrinema</taxon>
    </lineage>
</organism>
<reference evidence="3" key="1">
    <citation type="submission" date="2019-05" db="EMBL/GenBank/DDBJ databases">
        <title>Genome sequence and methylation pattern of the halophilic Archaeon Natrinema versiforme BOL5-4.</title>
        <authorList>
            <person name="DasSarma P."/>
            <person name="Anton B.P."/>
            <person name="DasSarma S.L."/>
            <person name="Martinez F.L."/>
            <person name="Guzman D."/>
            <person name="Roberts R.J."/>
            <person name="DasSarma S."/>
        </authorList>
    </citation>
    <scope>NUCLEOTIDE SEQUENCE [LARGE SCALE GENOMIC DNA]</scope>
    <source>
        <strain evidence="3">BOL5-4</strain>
    </source>
</reference>
<dbReference type="InterPro" id="IPR002591">
    <property type="entry name" value="Phosphodiest/P_Trfase"/>
</dbReference>
<dbReference type="InterPro" id="IPR017850">
    <property type="entry name" value="Alkaline_phosphatase_core_sf"/>
</dbReference>
<gene>
    <name evidence="2" type="ORF">FEJ81_06440</name>
</gene>
<name>A0A4P8WJC7_9EURY</name>
<dbReference type="SUPFAM" id="SSF53649">
    <property type="entry name" value="Alkaline phosphatase-like"/>
    <property type="match status" value="1"/>
</dbReference>
<evidence type="ECO:0000313" key="3">
    <source>
        <dbReference type="Proteomes" id="UP000302218"/>
    </source>
</evidence>
<dbReference type="RefSeq" id="WP_138244507.1">
    <property type="nucleotide sequence ID" value="NZ_CP040330.1"/>
</dbReference>
<dbReference type="GeneID" id="40264894"/>